<gene>
    <name evidence="2" type="ORF">SLS60_008608</name>
</gene>
<sequence>MAISRKDASSPTTDTFERDRQQARELTQQRVRDYAQNFGAAGNLYGLLQPRLPPVGLFAPPRPSVHPPLHPNRDNSKRKRVHFVDLTSDADDTSAELQPHPVKRPRPSPPKSAPQPRRKTKKQPIGAHDKKAQNEQEAQLTADERLARELQEAELRNGKSQRLRNKTRSAEKRLDKKLSVYEEFQRIEEEAVQREQRQRSLRIASPEKRSLRTLRSSSPEKQPGKKLPTYEEFQKIQQEAAQGKHSSKKLRKSQQAAQSKHPSKKLSV</sequence>
<comment type="caution">
    <text evidence="2">The sequence shown here is derived from an EMBL/GenBank/DDBJ whole genome shotgun (WGS) entry which is preliminary data.</text>
</comment>
<evidence type="ECO:0000256" key="1">
    <source>
        <dbReference type="SAM" id="MobiDB-lite"/>
    </source>
</evidence>
<evidence type="ECO:0000313" key="3">
    <source>
        <dbReference type="Proteomes" id="UP001521785"/>
    </source>
</evidence>
<evidence type="ECO:0000313" key="2">
    <source>
        <dbReference type="EMBL" id="KAL1597026.1"/>
    </source>
</evidence>
<feature type="region of interest" description="Disordered" evidence="1">
    <location>
        <begin position="46"/>
        <end position="179"/>
    </location>
</feature>
<organism evidence="2 3">
    <name type="scientific">Paraconiothyrium brasiliense</name>
    <dbReference type="NCBI Taxonomy" id="300254"/>
    <lineage>
        <taxon>Eukaryota</taxon>
        <taxon>Fungi</taxon>
        <taxon>Dikarya</taxon>
        <taxon>Ascomycota</taxon>
        <taxon>Pezizomycotina</taxon>
        <taxon>Dothideomycetes</taxon>
        <taxon>Pleosporomycetidae</taxon>
        <taxon>Pleosporales</taxon>
        <taxon>Massarineae</taxon>
        <taxon>Didymosphaeriaceae</taxon>
        <taxon>Paraconiothyrium</taxon>
    </lineage>
</organism>
<reference evidence="2 3" key="1">
    <citation type="submission" date="2024-02" db="EMBL/GenBank/DDBJ databases">
        <title>De novo assembly and annotation of 12 fungi associated with fruit tree decline syndrome in Ontario, Canada.</title>
        <authorList>
            <person name="Sulman M."/>
            <person name="Ellouze W."/>
            <person name="Ilyukhin E."/>
        </authorList>
    </citation>
    <scope>NUCLEOTIDE SEQUENCE [LARGE SCALE GENOMIC DNA]</scope>
    <source>
        <strain evidence="2 3">M42-189</strain>
    </source>
</reference>
<name>A0ABR3QXX9_9PLEO</name>
<dbReference type="EMBL" id="JAKJXO020000013">
    <property type="protein sequence ID" value="KAL1597026.1"/>
    <property type="molecule type" value="Genomic_DNA"/>
</dbReference>
<feature type="compositionally biased region" description="Basic and acidic residues" evidence="1">
    <location>
        <begin position="142"/>
        <end position="157"/>
    </location>
</feature>
<proteinExistence type="predicted"/>
<feature type="region of interest" description="Disordered" evidence="1">
    <location>
        <begin position="191"/>
        <end position="268"/>
    </location>
</feature>
<feature type="compositionally biased region" description="Basic and acidic residues" evidence="1">
    <location>
        <begin position="168"/>
        <end position="179"/>
    </location>
</feature>
<feature type="compositionally biased region" description="Pro residues" evidence="1">
    <location>
        <begin position="60"/>
        <end position="70"/>
    </location>
</feature>
<feature type="region of interest" description="Disordered" evidence="1">
    <location>
        <begin position="1"/>
        <end position="24"/>
    </location>
</feature>
<keyword evidence="3" id="KW-1185">Reference proteome</keyword>
<accession>A0ABR3QXX9</accession>
<dbReference type="Proteomes" id="UP001521785">
    <property type="component" value="Unassembled WGS sequence"/>
</dbReference>
<protein>
    <submittedName>
        <fullName evidence="2">Uncharacterized protein</fullName>
    </submittedName>
</protein>